<dbReference type="InterPro" id="IPR045864">
    <property type="entry name" value="aa-tRNA-synth_II/BPL/LPL"/>
</dbReference>
<evidence type="ECO:0000259" key="3">
    <source>
        <dbReference type="PROSITE" id="PS51733"/>
    </source>
</evidence>
<dbReference type="PANTHER" id="PTHR12561:SF3">
    <property type="entry name" value="LIPOYLTRANSFERASE 1, MITOCHONDRIAL"/>
    <property type="match status" value="1"/>
</dbReference>
<dbReference type="Gene3D" id="3.30.930.10">
    <property type="entry name" value="Bira Bifunctional Protein, Domain 2"/>
    <property type="match status" value="1"/>
</dbReference>
<dbReference type="Gene3D" id="3.30.390.50">
    <property type="entry name" value="CO dehydrogenase flavoprotein, C-terminal domain"/>
    <property type="match status" value="1"/>
</dbReference>
<evidence type="ECO:0000256" key="1">
    <source>
        <dbReference type="ARBA" id="ARBA00005085"/>
    </source>
</evidence>
<dbReference type="InterPro" id="IPR004143">
    <property type="entry name" value="BPL_LPL_catalytic"/>
</dbReference>
<evidence type="ECO:0000256" key="2">
    <source>
        <dbReference type="ARBA" id="ARBA00008242"/>
    </source>
</evidence>
<dbReference type="AlphaFoldDB" id="A0A8J2RD05"/>
<protein>
    <recommendedName>
        <fullName evidence="3">BPL/LPL catalytic domain-containing protein</fullName>
    </recommendedName>
</protein>
<dbReference type="CDD" id="cd16443">
    <property type="entry name" value="LplA"/>
    <property type="match status" value="1"/>
</dbReference>
<dbReference type="PROSITE" id="PS51733">
    <property type="entry name" value="BPL_LPL_CATALYTIC"/>
    <property type="match status" value="1"/>
</dbReference>
<comment type="pathway">
    <text evidence="1">Protein modification; protein lipoylation via exogenous pathway; protein N(6)-(lipoyl)lysine from lipoate: step 2/2.</text>
</comment>
<dbReference type="FunFam" id="3.30.930.10:FF:000045">
    <property type="entry name" value="lipoyltransferase 1, mitochondrial"/>
    <property type="match status" value="1"/>
</dbReference>
<gene>
    <name evidence="4" type="ORF">DGAL_LOCUS4419</name>
</gene>
<dbReference type="Pfam" id="PF21948">
    <property type="entry name" value="LplA-B_cat"/>
    <property type="match status" value="1"/>
</dbReference>
<sequence>MQTAQHKSTCPSVAGAMATLRYGHTLFFRQFFQGNNTRLGNININTSGIHSLNNNVSKNLVFVSNSTNIFENLALEDWLYKNFDFEKQSLLFMWSNTPCVVIGRHQNPWVEVNLKDMKKNGVLLSRRNSGGGTVYHDTGNLNCSFFSSRARYNRRSNLEYICQSLKSNWNLDLTISQREDIVLNNFKVSGTASKLGHKNAYHHCTLLVDVDSSMLQKILHASQIGIKCNSTPSVRSPTLNLRAICSQISVDEIIQVLGNYFIKNSSSQCCDLNFVNPSEENFPGINVLKLSFSNWHWIYGKTPSFVVNWPFGYQKPELQIVVQYGIIESLHILNNTIDRKYSEKLTELLLHQKLDNNLYNSIISSCVFKNMKDSYSNLKEILLLLCSTSVS</sequence>
<comment type="similarity">
    <text evidence="2">Belongs to the LplA family.</text>
</comment>
<proteinExistence type="inferred from homology"/>
<reference evidence="4" key="1">
    <citation type="submission" date="2021-11" db="EMBL/GenBank/DDBJ databases">
        <authorList>
            <person name="Schell T."/>
        </authorList>
    </citation>
    <scope>NUCLEOTIDE SEQUENCE</scope>
    <source>
        <strain evidence="4">M5</strain>
    </source>
</reference>
<feature type="domain" description="BPL/LPL catalytic" evidence="3">
    <location>
        <begin position="85"/>
        <end position="269"/>
    </location>
</feature>
<dbReference type="OrthoDB" id="201621at2759"/>
<evidence type="ECO:0000313" key="5">
    <source>
        <dbReference type="Proteomes" id="UP000789390"/>
    </source>
</evidence>
<dbReference type="PANTHER" id="PTHR12561">
    <property type="entry name" value="LIPOATE-PROTEIN LIGASE"/>
    <property type="match status" value="1"/>
</dbReference>
<comment type="caution">
    <text evidence="4">The sequence shown here is derived from an EMBL/GenBank/DDBJ whole genome shotgun (WGS) entry which is preliminary data.</text>
</comment>
<evidence type="ECO:0000313" key="4">
    <source>
        <dbReference type="EMBL" id="CAH0102043.1"/>
    </source>
</evidence>
<dbReference type="UniPathway" id="UPA00537">
    <property type="reaction ID" value="UER00595"/>
</dbReference>
<dbReference type="GO" id="GO:0017118">
    <property type="term" value="F:lipoyltransferase activity"/>
    <property type="evidence" value="ECO:0007669"/>
    <property type="project" value="TreeGrafter"/>
</dbReference>
<dbReference type="EMBL" id="CAKKLH010000071">
    <property type="protein sequence ID" value="CAH0102043.1"/>
    <property type="molecule type" value="Genomic_DNA"/>
</dbReference>
<dbReference type="SUPFAM" id="SSF55681">
    <property type="entry name" value="Class II aaRS and biotin synthetases"/>
    <property type="match status" value="1"/>
</dbReference>
<dbReference type="GO" id="GO:0009249">
    <property type="term" value="P:protein lipoylation"/>
    <property type="evidence" value="ECO:0007669"/>
    <property type="project" value="InterPro"/>
</dbReference>
<dbReference type="Proteomes" id="UP000789390">
    <property type="component" value="Unassembled WGS sequence"/>
</dbReference>
<accession>A0A8J2RD05</accession>
<dbReference type="GO" id="GO:0005739">
    <property type="term" value="C:mitochondrion"/>
    <property type="evidence" value="ECO:0007669"/>
    <property type="project" value="TreeGrafter"/>
</dbReference>
<name>A0A8J2RD05_9CRUS</name>
<keyword evidence="5" id="KW-1185">Reference proteome</keyword>
<dbReference type="InterPro" id="IPR004562">
    <property type="entry name" value="LipoylTrfase_LipoateP_Ligase"/>
</dbReference>
<organism evidence="4 5">
    <name type="scientific">Daphnia galeata</name>
    <dbReference type="NCBI Taxonomy" id="27404"/>
    <lineage>
        <taxon>Eukaryota</taxon>
        <taxon>Metazoa</taxon>
        <taxon>Ecdysozoa</taxon>
        <taxon>Arthropoda</taxon>
        <taxon>Crustacea</taxon>
        <taxon>Branchiopoda</taxon>
        <taxon>Diplostraca</taxon>
        <taxon>Cladocera</taxon>
        <taxon>Anomopoda</taxon>
        <taxon>Daphniidae</taxon>
        <taxon>Daphnia</taxon>
    </lineage>
</organism>